<feature type="region of interest" description="Disordered" evidence="1">
    <location>
        <begin position="118"/>
        <end position="144"/>
    </location>
</feature>
<organism evidence="2 3">
    <name type="scientific">Streptomyces mashuensis</name>
    <dbReference type="NCBI Taxonomy" id="33904"/>
    <lineage>
        <taxon>Bacteria</taxon>
        <taxon>Bacillati</taxon>
        <taxon>Actinomycetota</taxon>
        <taxon>Actinomycetes</taxon>
        <taxon>Kitasatosporales</taxon>
        <taxon>Streptomycetaceae</taxon>
        <taxon>Streptomyces</taxon>
    </lineage>
</organism>
<sequence length="144" mass="15649">MYATELAAKTLEPTSTEERLADDYAALLATLSRVDQALREGVWHDVRDELDELISVAEDMWSTLSGADHDEDSDRARPYTAPAADAAKVRQLVAVYARPHPAGRALYPAAVIEDPQLRAAVESETEAEREEQSGRLEPAACAAG</sequence>
<protein>
    <submittedName>
        <fullName evidence="2">Uncharacterized protein</fullName>
    </submittedName>
</protein>
<reference evidence="2" key="2">
    <citation type="submission" date="2020-09" db="EMBL/GenBank/DDBJ databases">
        <authorList>
            <person name="Sun Q."/>
            <person name="Ohkuma M."/>
        </authorList>
    </citation>
    <scope>NUCLEOTIDE SEQUENCE</scope>
    <source>
        <strain evidence="2">JCM 4059</strain>
    </source>
</reference>
<dbReference type="Proteomes" id="UP000638313">
    <property type="component" value="Unassembled WGS sequence"/>
</dbReference>
<proteinExistence type="predicted"/>
<dbReference type="EMBL" id="BNBD01000014">
    <property type="protein sequence ID" value="GHF65382.1"/>
    <property type="molecule type" value="Genomic_DNA"/>
</dbReference>
<dbReference type="RefSeq" id="WP_190132288.1">
    <property type="nucleotide sequence ID" value="NZ_BNBD01000014.1"/>
</dbReference>
<name>A0A919B8W8_9ACTN</name>
<evidence type="ECO:0000313" key="3">
    <source>
        <dbReference type="Proteomes" id="UP000638313"/>
    </source>
</evidence>
<comment type="caution">
    <text evidence="2">The sequence shown here is derived from an EMBL/GenBank/DDBJ whole genome shotgun (WGS) entry which is preliminary data.</text>
</comment>
<evidence type="ECO:0000313" key="2">
    <source>
        <dbReference type="EMBL" id="GHF65382.1"/>
    </source>
</evidence>
<dbReference type="AlphaFoldDB" id="A0A919B8W8"/>
<keyword evidence="3" id="KW-1185">Reference proteome</keyword>
<gene>
    <name evidence="2" type="ORF">GCM10010218_53580</name>
</gene>
<accession>A0A919B8W8</accession>
<evidence type="ECO:0000256" key="1">
    <source>
        <dbReference type="SAM" id="MobiDB-lite"/>
    </source>
</evidence>
<reference evidence="2" key="1">
    <citation type="journal article" date="2014" name="Int. J. Syst. Evol. Microbiol.">
        <title>Complete genome sequence of Corynebacterium casei LMG S-19264T (=DSM 44701T), isolated from a smear-ripened cheese.</title>
        <authorList>
            <consortium name="US DOE Joint Genome Institute (JGI-PGF)"/>
            <person name="Walter F."/>
            <person name="Albersmeier A."/>
            <person name="Kalinowski J."/>
            <person name="Ruckert C."/>
        </authorList>
    </citation>
    <scope>NUCLEOTIDE SEQUENCE</scope>
    <source>
        <strain evidence="2">JCM 4059</strain>
    </source>
</reference>